<dbReference type="NCBIfam" id="TIGR04183">
    <property type="entry name" value="Por_Secre_tail"/>
    <property type="match status" value="1"/>
</dbReference>
<dbReference type="Pfam" id="PF18962">
    <property type="entry name" value="Por_Secre_tail"/>
    <property type="match status" value="1"/>
</dbReference>
<dbReference type="EMBL" id="FOYQ01000002">
    <property type="protein sequence ID" value="SFR47438.1"/>
    <property type="molecule type" value="Genomic_DNA"/>
</dbReference>
<evidence type="ECO:0000313" key="4">
    <source>
        <dbReference type="Proteomes" id="UP000199534"/>
    </source>
</evidence>
<dbReference type="InterPro" id="IPR026444">
    <property type="entry name" value="Secre_tail"/>
</dbReference>
<dbReference type="AlphaFoldDB" id="A0A1I6GZ15"/>
<dbReference type="RefSeq" id="WP_092982387.1">
    <property type="nucleotide sequence ID" value="NZ_FOYQ01000002.1"/>
</dbReference>
<evidence type="ECO:0000256" key="1">
    <source>
        <dbReference type="ARBA" id="ARBA00022729"/>
    </source>
</evidence>
<accession>A0A1I6GZ15</accession>
<evidence type="ECO:0000259" key="2">
    <source>
        <dbReference type="Pfam" id="PF18962"/>
    </source>
</evidence>
<dbReference type="STRING" id="400055.SAMN04490243_1925"/>
<feature type="domain" description="Secretion system C-terminal sorting" evidence="2">
    <location>
        <begin position="87"/>
        <end position="159"/>
    </location>
</feature>
<reference evidence="3 4" key="1">
    <citation type="submission" date="2016-10" db="EMBL/GenBank/DDBJ databases">
        <authorList>
            <person name="de Groot N.N."/>
        </authorList>
    </citation>
    <scope>NUCLEOTIDE SEQUENCE [LARGE SCALE GENOMIC DNA]</scope>
    <source>
        <strain evidence="3 4">DSM 21019</strain>
    </source>
</reference>
<name>A0A1I6GZ15_9FLAO</name>
<sequence>MKTLRFLLFLIPLTTLGQEAKRFTLASAGYSTTIAVGGVNYFLLQSVGQGSVIATFSNGQSQLRQGYIQSLPVILLGGDPNGLEAVIWPNPFVNGVVARMEQGLETPVQMQLFDMSGRLIYDREYETDAQLSIPLLNLSQGTYFIKLISDRKAVTRQLIKL</sequence>
<evidence type="ECO:0000313" key="3">
    <source>
        <dbReference type="EMBL" id="SFR47438.1"/>
    </source>
</evidence>
<keyword evidence="4" id="KW-1185">Reference proteome</keyword>
<keyword evidence="1" id="KW-0732">Signal</keyword>
<protein>
    <submittedName>
        <fullName evidence="3">Por secretion system C-terminal sorting domain-containing protein</fullName>
    </submittedName>
</protein>
<proteinExistence type="predicted"/>
<dbReference type="Proteomes" id="UP000199534">
    <property type="component" value="Unassembled WGS sequence"/>
</dbReference>
<gene>
    <name evidence="3" type="ORF">SAMN04490243_1925</name>
</gene>
<organism evidence="3 4">
    <name type="scientific">Robiginitalea myxolifaciens</name>
    <dbReference type="NCBI Taxonomy" id="400055"/>
    <lineage>
        <taxon>Bacteria</taxon>
        <taxon>Pseudomonadati</taxon>
        <taxon>Bacteroidota</taxon>
        <taxon>Flavobacteriia</taxon>
        <taxon>Flavobacteriales</taxon>
        <taxon>Flavobacteriaceae</taxon>
        <taxon>Robiginitalea</taxon>
    </lineage>
</organism>
<dbReference type="OrthoDB" id="1408995at2"/>